<protein>
    <submittedName>
        <fullName evidence="2">Uncharacterized protein</fullName>
    </submittedName>
</protein>
<organism evidence="2 3">
    <name type="scientific">Paramecium primaurelia</name>
    <dbReference type="NCBI Taxonomy" id="5886"/>
    <lineage>
        <taxon>Eukaryota</taxon>
        <taxon>Sar</taxon>
        <taxon>Alveolata</taxon>
        <taxon>Ciliophora</taxon>
        <taxon>Intramacronucleata</taxon>
        <taxon>Oligohymenophorea</taxon>
        <taxon>Peniculida</taxon>
        <taxon>Parameciidae</taxon>
        <taxon>Paramecium</taxon>
    </lineage>
</organism>
<keyword evidence="3" id="KW-1185">Reference proteome</keyword>
<dbReference type="AlphaFoldDB" id="A0A8S1QLQ8"/>
<evidence type="ECO:0000256" key="1">
    <source>
        <dbReference type="SAM" id="Coils"/>
    </source>
</evidence>
<accession>A0A8S1QLQ8</accession>
<keyword evidence="1" id="KW-0175">Coiled coil</keyword>
<evidence type="ECO:0000313" key="3">
    <source>
        <dbReference type="Proteomes" id="UP000688137"/>
    </source>
</evidence>
<proteinExistence type="predicted"/>
<evidence type="ECO:0000313" key="2">
    <source>
        <dbReference type="EMBL" id="CAD8115445.1"/>
    </source>
</evidence>
<sequence>MIAKLTLDYSFQIDNKSNIHYLSEENRSLQEYIQDLESALKLNKQTMYLTLEGLNKRPQLTTDNSTMSTGYNYPNSQLESVIQLLNEENQKTNQRIIQLISNYSIIINQNFISRIDMRGIIRLLQRLDRRFGIKINRIEEKQLERMKPIQERECQFYKMNEIVSSSEQNLRLHEEFFNVRNLLNKITQEAQTLSDTNYVSIIIFQFLKREMFKIRIALRNQINFQTMKNFVYDEYLEDLYGTSCLGYGLVSKEECIEFLMSIYNDYFKIFDLGNVKKQQLINQIQNRKSNKRSIKRSYSYPQLYFSNVNAITFNKPLKLSVIALAKNEIQLLVAEIQKEKQKQIQNQVDGVFSVDFSKIDMKQNKRQMFDNDLSFISNLDDQD</sequence>
<gene>
    <name evidence="2" type="ORF">PPRIM_AZ9-3.1.T1640054</name>
</gene>
<name>A0A8S1QLQ8_PARPR</name>
<reference evidence="2" key="1">
    <citation type="submission" date="2021-01" db="EMBL/GenBank/DDBJ databases">
        <authorList>
            <consortium name="Genoscope - CEA"/>
            <person name="William W."/>
        </authorList>
    </citation>
    <scope>NUCLEOTIDE SEQUENCE</scope>
</reference>
<feature type="coiled-coil region" evidence="1">
    <location>
        <begin position="75"/>
        <end position="102"/>
    </location>
</feature>
<dbReference type="Proteomes" id="UP000688137">
    <property type="component" value="Unassembled WGS sequence"/>
</dbReference>
<dbReference type="EMBL" id="CAJJDM010000171">
    <property type="protein sequence ID" value="CAD8115445.1"/>
    <property type="molecule type" value="Genomic_DNA"/>
</dbReference>
<comment type="caution">
    <text evidence="2">The sequence shown here is derived from an EMBL/GenBank/DDBJ whole genome shotgun (WGS) entry which is preliminary data.</text>
</comment>